<dbReference type="OrthoDB" id="8663148at2"/>
<evidence type="ECO:0000313" key="4">
    <source>
        <dbReference type="EMBL" id="KAA2253893.1"/>
    </source>
</evidence>
<evidence type="ECO:0000313" key="5">
    <source>
        <dbReference type="Proteomes" id="UP000323454"/>
    </source>
</evidence>
<dbReference type="EMBL" id="VUOB01000064">
    <property type="protein sequence ID" value="KAA2253893.1"/>
    <property type="molecule type" value="Genomic_DNA"/>
</dbReference>
<keyword evidence="2" id="KW-0813">Transport</keyword>
<sequence length="441" mass="47187">MTPRRTRQAAGLLLALALAADAALGACGSASPGTVSVLASWSGAERAAFQQVLDRFTARTGIQVDFQGTRALSQVLASDIDKGDPPDVAMLPSPGELSDYAQRRLLLPLDDVISPDQEVAYGPQWHTLARVGTEHLYGVPVKADVKSLVWYDPARLTSPPPQNLDLLMALGGGLASPWCLGMEATPTSGWPGTDWIEDILLHQAGPAVYQQWATGRLAWTDQRVRDAWLTWGRLLTGPDGARPVPRSALLTGFGDAGRSMFTDPPGCALEHQGSFIMASYQGYRGLPGGAPVPGRDFRFFRFPGLSGRPEDQPSEVSADLAGMFRDTPQARSLMRFLSTDEAQRIWPGIPGSNAFSVSRNVGGEVYRDDVSKGIATILTSAGMVCFDASDLMPAAMRNAFYRAVLGYLDDPARLDTLLDQLEKIRAGAQADSTPRAAACGG</sequence>
<accession>A0A5B2WPK5</accession>
<reference evidence="4 5" key="1">
    <citation type="submission" date="2019-09" db="EMBL/GenBank/DDBJ databases">
        <title>Goodfellowia gen. nov., a new genus of the Pseudonocardineae related to Actinoalloteichus, containing Goodfellowia coeruleoviolacea gen. nov., comb. nov. gen. nov., comb. nov.</title>
        <authorList>
            <person name="Labeda D."/>
        </authorList>
    </citation>
    <scope>NUCLEOTIDE SEQUENCE [LARGE SCALE GENOMIC DNA]</scope>
    <source>
        <strain evidence="4 5">AN110305</strain>
    </source>
</reference>
<keyword evidence="3" id="KW-0732">Signal</keyword>
<dbReference type="Proteomes" id="UP000323454">
    <property type="component" value="Unassembled WGS sequence"/>
</dbReference>
<comment type="caution">
    <text evidence="4">The sequence shown here is derived from an EMBL/GenBank/DDBJ whole genome shotgun (WGS) entry which is preliminary data.</text>
</comment>
<comment type="similarity">
    <text evidence="1">Belongs to the bacterial solute-binding protein 1 family.</text>
</comment>
<dbReference type="AlphaFoldDB" id="A0A5B2WPK5"/>
<evidence type="ECO:0000256" key="1">
    <source>
        <dbReference type="ARBA" id="ARBA00008520"/>
    </source>
</evidence>
<dbReference type="SUPFAM" id="SSF53850">
    <property type="entry name" value="Periplasmic binding protein-like II"/>
    <property type="match status" value="1"/>
</dbReference>
<gene>
    <name evidence="4" type="ORF">F0L68_31990</name>
</gene>
<keyword evidence="5" id="KW-1185">Reference proteome</keyword>
<protein>
    <submittedName>
        <fullName evidence="4">Carbohydrate ABC transporter substrate-binding protein</fullName>
    </submittedName>
</protein>
<feature type="chain" id="PRO_5039278674" evidence="3">
    <location>
        <begin position="23"/>
        <end position="441"/>
    </location>
</feature>
<dbReference type="InterPro" id="IPR006059">
    <property type="entry name" value="SBP"/>
</dbReference>
<reference evidence="4 5" key="2">
    <citation type="submission" date="2019-09" db="EMBL/GenBank/DDBJ databases">
        <authorList>
            <person name="Jin C."/>
        </authorList>
    </citation>
    <scope>NUCLEOTIDE SEQUENCE [LARGE SCALE GENOMIC DNA]</scope>
    <source>
        <strain evidence="4 5">AN110305</strain>
    </source>
</reference>
<dbReference type="PANTHER" id="PTHR43649">
    <property type="entry name" value="ARABINOSE-BINDING PROTEIN-RELATED"/>
    <property type="match status" value="1"/>
</dbReference>
<dbReference type="Pfam" id="PF01547">
    <property type="entry name" value="SBP_bac_1"/>
    <property type="match status" value="1"/>
</dbReference>
<dbReference type="InterPro" id="IPR050490">
    <property type="entry name" value="Bact_solute-bd_prot1"/>
</dbReference>
<organism evidence="4 5">
    <name type="scientific">Solihabitans fulvus</name>
    <dbReference type="NCBI Taxonomy" id="1892852"/>
    <lineage>
        <taxon>Bacteria</taxon>
        <taxon>Bacillati</taxon>
        <taxon>Actinomycetota</taxon>
        <taxon>Actinomycetes</taxon>
        <taxon>Pseudonocardiales</taxon>
        <taxon>Pseudonocardiaceae</taxon>
        <taxon>Solihabitans</taxon>
    </lineage>
</organism>
<proteinExistence type="inferred from homology"/>
<dbReference type="Gene3D" id="3.40.190.10">
    <property type="entry name" value="Periplasmic binding protein-like II"/>
    <property type="match status" value="2"/>
</dbReference>
<dbReference type="PANTHER" id="PTHR43649:SF29">
    <property type="entry name" value="OSMOPROTECTIVE COMPOUNDS-BINDING PROTEIN GGTB"/>
    <property type="match status" value="1"/>
</dbReference>
<dbReference type="RefSeq" id="WP_149853587.1">
    <property type="nucleotide sequence ID" value="NZ_VUOB01000064.1"/>
</dbReference>
<feature type="signal peptide" evidence="3">
    <location>
        <begin position="1"/>
        <end position="22"/>
    </location>
</feature>
<evidence type="ECO:0000256" key="3">
    <source>
        <dbReference type="SAM" id="SignalP"/>
    </source>
</evidence>
<name>A0A5B2WPK5_9PSEU</name>
<evidence type="ECO:0000256" key="2">
    <source>
        <dbReference type="ARBA" id="ARBA00022448"/>
    </source>
</evidence>